<sequence length="341" mass="37653">MRYRLLGRSGLRVSEICLGTATFGSGRAGEAGKDESKAIFEIFAEAGGNFIDTSNRYGRGKSEEYVGELVAGDRERFVLATKYTLSTRGEDPNASGNHRKSLVRALEGSLRRLRTEYVDLYLVHAWDFTVPAEEVMRALDDVVRAGKVLHVGVSNAPAWVVSRANTLAELRGWTPFVNLQVEYSLIQREPERELLPMAKDLGIGITAYSPLGAGWLAGAVGGPPPGAYRLSRVGREADERNARIAAEVRRIASEAGRPPSHVALAWLRQQYWGIVPIMGAVDAGQMRENLACLDFSLCEEHRARLNKASAIELGYPHDLLAREDTRKRIYGDLYDPLDPSR</sequence>
<accession>A0A4R1BEU1</accession>
<protein>
    <submittedName>
        <fullName evidence="3">Aldo/keto reductase</fullName>
    </submittedName>
</protein>
<evidence type="ECO:0000313" key="4">
    <source>
        <dbReference type="Proteomes" id="UP000295244"/>
    </source>
</evidence>
<dbReference type="GO" id="GO:0016491">
    <property type="term" value="F:oxidoreductase activity"/>
    <property type="evidence" value="ECO:0007669"/>
    <property type="project" value="UniProtKB-KW"/>
</dbReference>
<dbReference type="RefSeq" id="WP_132692384.1">
    <property type="nucleotide sequence ID" value="NZ_SKBU01000023.1"/>
</dbReference>
<dbReference type="InterPro" id="IPR023210">
    <property type="entry name" value="NADP_OxRdtase_dom"/>
</dbReference>
<dbReference type="InterPro" id="IPR036812">
    <property type="entry name" value="NAD(P)_OxRdtase_dom_sf"/>
</dbReference>
<dbReference type="AlphaFoldDB" id="A0A4R1BEU1"/>
<dbReference type="SUPFAM" id="SSF51430">
    <property type="entry name" value="NAD(P)-linked oxidoreductase"/>
    <property type="match status" value="1"/>
</dbReference>
<dbReference type="InterPro" id="IPR050523">
    <property type="entry name" value="AKR_Detox_Biosynth"/>
</dbReference>
<feature type="domain" description="NADP-dependent oxidoreductase" evidence="2">
    <location>
        <begin position="15"/>
        <end position="308"/>
    </location>
</feature>
<dbReference type="GO" id="GO:0005829">
    <property type="term" value="C:cytosol"/>
    <property type="evidence" value="ECO:0007669"/>
    <property type="project" value="TreeGrafter"/>
</dbReference>
<reference evidence="3 4" key="1">
    <citation type="submission" date="2019-03" db="EMBL/GenBank/DDBJ databases">
        <title>Whole genome sequence of a novel Rubrobacter taiwanensis strain, isolated from Yellowstone National Park.</title>
        <authorList>
            <person name="Freed S."/>
            <person name="Ramaley R.F."/>
            <person name="Kyndt J.A."/>
        </authorList>
    </citation>
    <scope>NUCLEOTIDE SEQUENCE [LARGE SCALE GENOMIC DNA]</scope>
    <source>
        <strain evidence="3 4">Yellowstone</strain>
    </source>
</reference>
<evidence type="ECO:0000313" key="3">
    <source>
        <dbReference type="EMBL" id="TCJ15613.1"/>
    </source>
</evidence>
<dbReference type="EMBL" id="SKBU01000023">
    <property type="protein sequence ID" value="TCJ15613.1"/>
    <property type="molecule type" value="Genomic_DNA"/>
</dbReference>
<keyword evidence="4" id="KW-1185">Reference proteome</keyword>
<evidence type="ECO:0000259" key="2">
    <source>
        <dbReference type="Pfam" id="PF00248"/>
    </source>
</evidence>
<dbReference type="OrthoDB" id="9768793at2"/>
<dbReference type="PANTHER" id="PTHR43364">
    <property type="entry name" value="NADH-SPECIFIC METHYLGLYOXAL REDUCTASE-RELATED"/>
    <property type="match status" value="1"/>
</dbReference>
<dbReference type="PANTHER" id="PTHR43364:SF4">
    <property type="entry name" value="NAD(P)-LINKED OXIDOREDUCTASE SUPERFAMILY PROTEIN"/>
    <property type="match status" value="1"/>
</dbReference>
<evidence type="ECO:0000256" key="1">
    <source>
        <dbReference type="ARBA" id="ARBA00023002"/>
    </source>
</evidence>
<gene>
    <name evidence="3" type="ORF">E0L93_12390</name>
</gene>
<dbReference type="Proteomes" id="UP000295244">
    <property type="component" value="Unassembled WGS sequence"/>
</dbReference>
<name>A0A4R1BEU1_9ACTN</name>
<comment type="caution">
    <text evidence="3">The sequence shown here is derived from an EMBL/GenBank/DDBJ whole genome shotgun (WGS) entry which is preliminary data.</text>
</comment>
<dbReference type="Gene3D" id="3.20.20.100">
    <property type="entry name" value="NADP-dependent oxidoreductase domain"/>
    <property type="match status" value="1"/>
</dbReference>
<keyword evidence="1" id="KW-0560">Oxidoreductase</keyword>
<dbReference type="Pfam" id="PF00248">
    <property type="entry name" value="Aldo_ket_red"/>
    <property type="match status" value="1"/>
</dbReference>
<proteinExistence type="predicted"/>
<dbReference type="CDD" id="cd19080">
    <property type="entry name" value="AKR_AKR9A_9B"/>
    <property type="match status" value="1"/>
</dbReference>
<organism evidence="3 4">
    <name type="scientific">Rubrobacter taiwanensis</name>
    <dbReference type="NCBI Taxonomy" id="185139"/>
    <lineage>
        <taxon>Bacteria</taxon>
        <taxon>Bacillati</taxon>
        <taxon>Actinomycetota</taxon>
        <taxon>Rubrobacteria</taxon>
        <taxon>Rubrobacterales</taxon>
        <taxon>Rubrobacteraceae</taxon>
        <taxon>Rubrobacter</taxon>
    </lineage>
</organism>